<keyword evidence="2" id="KW-1185">Reference proteome</keyword>
<dbReference type="Proteomes" id="UP000078540">
    <property type="component" value="Unassembled WGS sequence"/>
</dbReference>
<gene>
    <name evidence="1" type="ORF">ALC53_01814</name>
</gene>
<accession>A0A151I5T4</accession>
<protein>
    <submittedName>
        <fullName evidence="1">Uncharacterized protein</fullName>
    </submittedName>
</protein>
<dbReference type="EMBL" id="KQ976413">
    <property type="protein sequence ID" value="KYM90382.1"/>
    <property type="molecule type" value="Genomic_DNA"/>
</dbReference>
<evidence type="ECO:0000313" key="1">
    <source>
        <dbReference type="EMBL" id="KYM90382.1"/>
    </source>
</evidence>
<feature type="non-terminal residue" evidence="1">
    <location>
        <position position="1"/>
    </location>
</feature>
<dbReference type="AlphaFoldDB" id="A0A151I5T4"/>
<evidence type="ECO:0000313" key="2">
    <source>
        <dbReference type="Proteomes" id="UP000078540"/>
    </source>
</evidence>
<proteinExistence type="predicted"/>
<organism evidence="1 2">
    <name type="scientific">Atta colombica</name>
    <dbReference type="NCBI Taxonomy" id="520822"/>
    <lineage>
        <taxon>Eukaryota</taxon>
        <taxon>Metazoa</taxon>
        <taxon>Ecdysozoa</taxon>
        <taxon>Arthropoda</taxon>
        <taxon>Hexapoda</taxon>
        <taxon>Insecta</taxon>
        <taxon>Pterygota</taxon>
        <taxon>Neoptera</taxon>
        <taxon>Endopterygota</taxon>
        <taxon>Hymenoptera</taxon>
        <taxon>Apocrita</taxon>
        <taxon>Aculeata</taxon>
        <taxon>Formicoidea</taxon>
        <taxon>Formicidae</taxon>
        <taxon>Myrmicinae</taxon>
        <taxon>Atta</taxon>
    </lineage>
</organism>
<name>A0A151I5T4_9HYME</name>
<sequence length="180" mass="20970">IIILSRVTTNYITCHDKTMIIILTNSYLRTRICSLTKAILTFLSISHHFLIVLKYSLKQIELVKLIIINFSMHILLIEEYPAIGYSCRIEVQISKYFLTFWKLLEEWAIESEIAKQAKITGANMQVIVYVTRFSQPLFYTFNDGSSSFAHRSTQTKTLTRSDLSSTNRIIRQLYRLKCNS</sequence>
<reference evidence="1 2" key="1">
    <citation type="submission" date="2015-09" db="EMBL/GenBank/DDBJ databases">
        <title>Atta colombica WGS genome.</title>
        <authorList>
            <person name="Nygaard S."/>
            <person name="Hu H."/>
            <person name="Boomsma J."/>
            <person name="Zhang G."/>
        </authorList>
    </citation>
    <scope>NUCLEOTIDE SEQUENCE [LARGE SCALE GENOMIC DNA]</scope>
    <source>
        <strain evidence="1">Treedump-2</strain>
        <tissue evidence="1">Whole body</tissue>
    </source>
</reference>